<dbReference type="OrthoDB" id="88467at2759"/>
<organism evidence="1 2">
    <name type="scientific">Protopolystoma xenopodis</name>
    <dbReference type="NCBI Taxonomy" id="117903"/>
    <lineage>
        <taxon>Eukaryota</taxon>
        <taxon>Metazoa</taxon>
        <taxon>Spiralia</taxon>
        <taxon>Lophotrochozoa</taxon>
        <taxon>Platyhelminthes</taxon>
        <taxon>Monogenea</taxon>
        <taxon>Polyopisthocotylea</taxon>
        <taxon>Polystomatidea</taxon>
        <taxon>Polystomatidae</taxon>
        <taxon>Protopolystoma</taxon>
    </lineage>
</organism>
<protein>
    <submittedName>
        <fullName evidence="1">Uncharacterized protein</fullName>
    </submittedName>
</protein>
<dbReference type="EMBL" id="CAAALY010252435">
    <property type="protein sequence ID" value="VEL36517.1"/>
    <property type="molecule type" value="Genomic_DNA"/>
</dbReference>
<evidence type="ECO:0000313" key="2">
    <source>
        <dbReference type="Proteomes" id="UP000784294"/>
    </source>
</evidence>
<comment type="caution">
    <text evidence="1">The sequence shown here is derived from an EMBL/GenBank/DDBJ whole genome shotgun (WGS) entry which is preliminary data.</text>
</comment>
<dbReference type="AlphaFoldDB" id="A0A3S5CTV6"/>
<dbReference type="Proteomes" id="UP000784294">
    <property type="component" value="Unassembled WGS sequence"/>
</dbReference>
<sequence>MEKETLGEVAIIYPVFSFWVRAESKTLEEPKLENEASRLTNIGVSGRPEAGIPADALGSSFELEAESNVSLAAEQLRRDLMIQGRYFTSSTTLLVRVPFPMDKQAFVEFDVRLDAQDGTLIHFRASPDHRERLTVKNIQDHQFTLALNQARLELKYVDGRLPQRTLQVRTRWTLAIPGLHRIQAGVYKGHPWVRLLDKDRKELAAAGLRDIEEIWTMGALQRIPTVGGPGTMVIGHQIVVSPRR</sequence>
<reference evidence="1" key="1">
    <citation type="submission" date="2018-11" db="EMBL/GenBank/DDBJ databases">
        <authorList>
            <consortium name="Pathogen Informatics"/>
        </authorList>
    </citation>
    <scope>NUCLEOTIDE SEQUENCE</scope>
</reference>
<name>A0A3S5CTV6_9PLAT</name>
<keyword evidence="2" id="KW-1185">Reference proteome</keyword>
<accession>A0A3S5CTV6</accession>
<evidence type="ECO:0000313" key="1">
    <source>
        <dbReference type="EMBL" id="VEL36517.1"/>
    </source>
</evidence>
<gene>
    <name evidence="1" type="ORF">PXEA_LOCUS29957</name>
</gene>
<proteinExistence type="predicted"/>